<reference evidence="1 2" key="1">
    <citation type="submission" date="2020-03" db="EMBL/GenBank/DDBJ databases">
        <title>Whole genome shotgun sequence of Phytohabitans suffuscus NBRC 105367.</title>
        <authorList>
            <person name="Komaki H."/>
            <person name="Tamura T."/>
        </authorList>
    </citation>
    <scope>NUCLEOTIDE SEQUENCE [LARGE SCALE GENOMIC DNA]</scope>
    <source>
        <strain evidence="1 2">NBRC 105367</strain>
    </source>
</reference>
<evidence type="ECO:0000313" key="1">
    <source>
        <dbReference type="EMBL" id="BCB89335.1"/>
    </source>
</evidence>
<accession>A0A6F8YT28</accession>
<dbReference type="InterPro" id="IPR036850">
    <property type="entry name" value="NDK-like_dom_sf"/>
</dbReference>
<organism evidence="1 2">
    <name type="scientific">Phytohabitans suffuscus</name>
    <dbReference type="NCBI Taxonomy" id="624315"/>
    <lineage>
        <taxon>Bacteria</taxon>
        <taxon>Bacillati</taxon>
        <taxon>Actinomycetota</taxon>
        <taxon>Actinomycetes</taxon>
        <taxon>Micromonosporales</taxon>
        <taxon>Micromonosporaceae</taxon>
    </lineage>
</organism>
<dbReference type="Proteomes" id="UP000503011">
    <property type="component" value="Chromosome"/>
</dbReference>
<protein>
    <recommendedName>
        <fullName evidence="3">Nucleoside diphosphate kinase-like domain-containing protein</fullName>
    </recommendedName>
</protein>
<reference evidence="1 2" key="2">
    <citation type="submission" date="2020-03" db="EMBL/GenBank/DDBJ databases">
        <authorList>
            <person name="Ichikawa N."/>
            <person name="Kimura A."/>
            <person name="Kitahashi Y."/>
            <person name="Uohara A."/>
        </authorList>
    </citation>
    <scope>NUCLEOTIDE SEQUENCE [LARGE SCALE GENOMIC DNA]</scope>
    <source>
        <strain evidence="1 2">NBRC 105367</strain>
    </source>
</reference>
<dbReference type="RefSeq" id="WP_173161181.1">
    <property type="nucleotide sequence ID" value="NZ_AP022871.1"/>
</dbReference>
<sequence length="320" mass="34919">MRGSLAAVSQNPDSVASPDDLRALSVDGKKLARYVEEDGFADGLRAVKLALGPDFAERLQRWAVMVIHPDLIAQRRVGRALTFLRDHAFEPLSAVPFVFGAEMTAAMWKDSLDDATEDSLTLCDIFCAKTESLLLVLADGGRSHDEPASVRLSRLKGSTVATKRHSGHLRSQLEATNRIVTAVHCSDEPIDIVRELAILLPCPMAEFLTSADAVERGDAPSNFEALVAEIYARTAPHDLNVVDAAERLLSAAPPEQGAQEARAAKLRLRDNLRRWRAGEGFLVWKEFVADLGAMGVAADSWDAVLLATEFVQHSRDVTKK</sequence>
<name>A0A6F8YT28_9ACTN</name>
<gene>
    <name evidence="1" type="ORF">Psuf_066480</name>
</gene>
<dbReference type="Gene3D" id="3.30.70.141">
    <property type="entry name" value="Nucleoside diphosphate kinase-like domain"/>
    <property type="match status" value="1"/>
</dbReference>
<keyword evidence="2" id="KW-1185">Reference proteome</keyword>
<dbReference type="SUPFAM" id="SSF54919">
    <property type="entry name" value="Nucleoside diphosphate kinase, NDK"/>
    <property type="match status" value="1"/>
</dbReference>
<dbReference type="AlphaFoldDB" id="A0A6F8YT28"/>
<proteinExistence type="predicted"/>
<evidence type="ECO:0000313" key="2">
    <source>
        <dbReference type="Proteomes" id="UP000503011"/>
    </source>
</evidence>
<dbReference type="KEGG" id="psuu:Psuf_066480"/>
<dbReference type="EMBL" id="AP022871">
    <property type="protein sequence ID" value="BCB89335.1"/>
    <property type="molecule type" value="Genomic_DNA"/>
</dbReference>
<evidence type="ECO:0008006" key="3">
    <source>
        <dbReference type="Google" id="ProtNLM"/>
    </source>
</evidence>